<dbReference type="Proteomes" id="UP000052230">
    <property type="component" value="Unassembled WGS sequence"/>
</dbReference>
<protein>
    <submittedName>
        <fullName evidence="1">Uncharacterized protein</fullName>
    </submittedName>
</protein>
<organism evidence="1 2">
    <name type="scientific">Xanthomonas citri pv. citri</name>
    <dbReference type="NCBI Taxonomy" id="611301"/>
    <lineage>
        <taxon>Bacteria</taxon>
        <taxon>Pseudomonadati</taxon>
        <taxon>Pseudomonadota</taxon>
        <taxon>Gammaproteobacteria</taxon>
        <taxon>Lysobacterales</taxon>
        <taxon>Lysobacteraceae</taxon>
        <taxon>Xanthomonas</taxon>
    </lineage>
</organism>
<evidence type="ECO:0000313" key="1">
    <source>
        <dbReference type="EMBL" id="CEG15272.1"/>
    </source>
</evidence>
<evidence type="ECO:0000313" key="2">
    <source>
        <dbReference type="Proteomes" id="UP000052230"/>
    </source>
</evidence>
<dbReference type="AlphaFoldDB" id="A0A0U5FAF6"/>
<reference evidence="1 2" key="1">
    <citation type="submission" date="2014-09" db="EMBL/GenBank/DDBJ databases">
        <authorList>
            <person name="Regsiter A."/>
        </authorList>
    </citation>
    <scope>NUCLEOTIDE SEQUENCE [LARGE SCALE GENOMIC DNA]</scope>
</reference>
<sequence>MSIKANIFQPAKAFNLNNGTLFTREKQWYVRAQLYNEQRQLLESAIPITPGAEYFDLNGTPCLALASLYGFECRVIGPIHGPGRPVPASITWSVTGEVVYTGPGDKQFMTFTGGQSQEVNTRETFFASHWGVWVIDANGNQVGDGPLFVVNAEASKDAGTP</sequence>
<accession>A0A0U5FAF6</accession>
<dbReference type="RefSeq" id="WP_040238658.1">
    <property type="nucleotide sequence ID" value="NZ_CAVLIB010000032.1"/>
</dbReference>
<comment type="caution">
    <text evidence="1">The sequence shown here is derived from an EMBL/GenBank/DDBJ whole genome shotgun (WGS) entry which is preliminary data.</text>
</comment>
<keyword evidence="2" id="KW-1185">Reference proteome</keyword>
<name>A0A0U5FAF6_XANCI</name>
<gene>
    <name evidence="1" type="ORF">XAC3562_1800005</name>
</gene>
<dbReference type="EMBL" id="CCXZ01000091">
    <property type="protein sequence ID" value="CEG15272.1"/>
    <property type="molecule type" value="Genomic_DNA"/>
</dbReference>
<proteinExistence type="predicted"/>